<comment type="caution">
    <text evidence="2">The sequence shown here is derived from an EMBL/GenBank/DDBJ whole genome shotgun (WGS) entry which is preliminary data.</text>
</comment>
<accession>A0ABN7WCH9</accession>
<dbReference type="SUPFAM" id="SSF52821">
    <property type="entry name" value="Rhodanese/Cell cycle control phosphatase"/>
    <property type="match status" value="1"/>
</dbReference>
<proteinExistence type="predicted"/>
<dbReference type="Proteomes" id="UP000789901">
    <property type="component" value="Unassembled WGS sequence"/>
</dbReference>
<name>A0ABN7WCH9_GIGMA</name>
<dbReference type="EMBL" id="CAJVQB010036849">
    <property type="protein sequence ID" value="CAG8824526.1"/>
    <property type="molecule type" value="Genomic_DNA"/>
</dbReference>
<reference evidence="2 3" key="1">
    <citation type="submission" date="2021-06" db="EMBL/GenBank/DDBJ databases">
        <authorList>
            <person name="Kallberg Y."/>
            <person name="Tangrot J."/>
            <person name="Rosling A."/>
        </authorList>
    </citation>
    <scope>NUCLEOTIDE SEQUENCE [LARGE SCALE GENOMIC DNA]</scope>
    <source>
        <strain evidence="2 3">120-4 pot B 10/14</strain>
    </source>
</reference>
<evidence type="ECO:0000313" key="3">
    <source>
        <dbReference type="Proteomes" id="UP000789901"/>
    </source>
</evidence>
<feature type="compositionally biased region" description="Low complexity" evidence="1">
    <location>
        <begin position="215"/>
        <end position="230"/>
    </location>
</feature>
<keyword evidence="3" id="KW-1185">Reference proteome</keyword>
<feature type="region of interest" description="Disordered" evidence="1">
    <location>
        <begin position="197"/>
        <end position="231"/>
    </location>
</feature>
<evidence type="ECO:0000256" key="1">
    <source>
        <dbReference type="SAM" id="MobiDB-lite"/>
    </source>
</evidence>
<dbReference type="InterPro" id="IPR036873">
    <property type="entry name" value="Rhodanese-like_dom_sf"/>
</dbReference>
<feature type="non-terminal residue" evidence="2">
    <location>
        <position position="248"/>
    </location>
</feature>
<protein>
    <submittedName>
        <fullName evidence="2">40553_t:CDS:1</fullName>
    </submittedName>
</protein>
<sequence>MPTLPTSRDVKRSPSLTITAAHDHWNSVLKGSSSLESTQKKNLHISDRIDASILHDLLNETNNPPNILVLDIRLRSVFEMGHIKTKNTVCLEPFLLEDRISSVTLESNLRTYPEHEQKLFAERHNFDLVVYYGHDSGIMHKNSVTNLVQAIFENDYVFLVGGEQLTGEGGVEHNIYNNNTQINQYSTLFNDLTNNMSSKPKVTAPNRPLPRPIPNVSNNSDNSSINQSGSRLQRRKAIFDFPYHGFSE</sequence>
<organism evidence="2 3">
    <name type="scientific">Gigaspora margarita</name>
    <dbReference type="NCBI Taxonomy" id="4874"/>
    <lineage>
        <taxon>Eukaryota</taxon>
        <taxon>Fungi</taxon>
        <taxon>Fungi incertae sedis</taxon>
        <taxon>Mucoromycota</taxon>
        <taxon>Glomeromycotina</taxon>
        <taxon>Glomeromycetes</taxon>
        <taxon>Diversisporales</taxon>
        <taxon>Gigasporaceae</taxon>
        <taxon>Gigaspora</taxon>
    </lineage>
</organism>
<dbReference type="Gene3D" id="3.40.250.10">
    <property type="entry name" value="Rhodanese-like domain"/>
    <property type="match status" value="1"/>
</dbReference>
<evidence type="ECO:0000313" key="2">
    <source>
        <dbReference type="EMBL" id="CAG8824526.1"/>
    </source>
</evidence>
<gene>
    <name evidence="2" type="ORF">GMARGA_LOCUS28595</name>
</gene>